<dbReference type="Proteomes" id="UP001206821">
    <property type="component" value="Unassembled WGS sequence"/>
</dbReference>
<reference evidence="1 2" key="1">
    <citation type="submission" date="2022-07" db="EMBL/GenBank/DDBJ databases">
        <title>Genomic and pangenome structural analysis of the polyextremophile Exiguobacterium.</title>
        <authorList>
            <person name="Shen L."/>
        </authorList>
    </citation>
    <scope>NUCLEOTIDE SEQUENCE [LARGE SCALE GENOMIC DNA]</scope>
    <source>
        <strain evidence="1 2">12_1</strain>
    </source>
</reference>
<gene>
    <name evidence="1" type="ORF">NQG31_03560</name>
</gene>
<name>A0ABT2KX39_9BACL</name>
<sequence length="174" mass="20614">MYIYSVTKYNPDTRGKIDEWIDMSCIGDTYDGIVFTLEEYLRVEANYIEAIERIMDDLGVKTLTVSYLERRFHDYAYHPSSRRAFNALYPIRMRDMRKKMKTGNVLSRRHIPNILRLMLRNGLYAELEHKTEGSDEAYMFKVFIGYDYMMGVHSAVDLSSLQDELRQLAMYLED</sequence>
<evidence type="ECO:0000313" key="1">
    <source>
        <dbReference type="EMBL" id="MCT4794604.1"/>
    </source>
</evidence>
<dbReference type="EMBL" id="JANIEK010000008">
    <property type="protein sequence ID" value="MCT4794604.1"/>
    <property type="molecule type" value="Genomic_DNA"/>
</dbReference>
<accession>A0ABT2KX39</accession>
<protein>
    <submittedName>
        <fullName evidence="1">Uncharacterized protein</fullName>
    </submittedName>
</protein>
<comment type="caution">
    <text evidence="1">The sequence shown here is derived from an EMBL/GenBank/DDBJ whole genome shotgun (WGS) entry which is preliminary data.</text>
</comment>
<keyword evidence="2" id="KW-1185">Reference proteome</keyword>
<proteinExistence type="predicted"/>
<evidence type="ECO:0000313" key="2">
    <source>
        <dbReference type="Proteomes" id="UP001206821"/>
    </source>
</evidence>
<dbReference type="RefSeq" id="WP_034815333.1">
    <property type="nucleotide sequence ID" value="NZ_JANIEK010000008.1"/>
</dbReference>
<organism evidence="1 2">
    <name type="scientific">Exiguobacterium alkaliphilum</name>
    <dbReference type="NCBI Taxonomy" id="1428684"/>
    <lineage>
        <taxon>Bacteria</taxon>
        <taxon>Bacillati</taxon>
        <taxon>Bacillota</taxon>
        <taxon>Bacilli</taxon>
        <taxon>Bacillales</taxon>
        <taxon>Bacillales Family XII. Incertae Sedis</taxon>
        <taxon>Exiguobacterium</taxon>
    </lineage>
</organism>